<dbReference type="GO" id="GO:0022857">
    <property type="term" value="F:transmembrane transporter activity"/>
    <property type="evidence" value="ECO:0007669"/>
    <property type="project" value="InterPro"/>
</dbReference>
<feature type="transmembrane region" description="Helical" evidence="1">
    <location>
        <begin position="66"/>
        <end position="86"/>
    </location>
</feature>
<feature type="transmembrane region" description="Helical" evidence="1">
    <location>
        <begin position="42"/>
        <end position="60"/>
    </location>
</feature>
<feature type="transmembrane region" description="Helical" evidence="1">
    <location>
        <begin position="130"/>
        <end position="151"/>
    </location>
</feature>
<dbReference type="Pfam" id="PF07690">
    <property type="entry name" value="MFS_1"/>
    <property type="match status" value="1"/>
</dbReference>
<sequence length="286" mass="31641">MFVLGLFVGFFWTPLDTLISEKSNKSNRSFAFGKRAGMIGKGNLVGSIISVIIFGLAIIFTPENLFLVYSPLILFAASNVLGGIIFHRKVDEELTYDKHIFNLFPSSVEPIMVSKEPVMPDSSVKPKNNLATGFFFGFSVLTIAFMLSSMNQSLAYPFFQVYLIEELKVEMPILVMLICFPAQVLSLLFAPKLGKIADKVNPVLGVAVVSGLGALVTWFIINSTSGLMFGFILLFDATFAWGGELNFTKCPQSNIKNPPWKNFWGGSVVKLIRCCFRPNSRRFGLG</sequence>
<feature type="transmembrane region" description="Helical" evidence="1">
    <location>
        <begin position="171"/>
        <end position="190"/>
    </location>
</feature>
<dbReference type="AlphaFoldDB" id="X1FEJ0"/>
<dbReference type="InterPro" id="IPR011701">
    <property type="entry name" value="MFS"/>
</dbReference>
<evidence type="ECO:0000313" key="2">
    <source>
        <dbReference type="EMBL" id="GAH19178.1"/>
    </source>
</evidence>
<feature type="transmembrane region" description="Helical" evidence="1">
    <location>
        <begin position="227"/>
        <end position="247"/>
    </location>
</feature>
<dbReference type="EMBL" id="BARU01000285">
    <property type="protein sequence ID" value="GAH19178.1"/>
    <property type="molecule type" value="Genomic_DNA"/>
</dbReference>
<reference evidence="2" key="1">
    <citation type="journal article" date="2014" name="Front. Microbiol.">
        <title>High frequency of phylogenetically diverse reductive dehalogenase-homologous genes in deep subseafloor sedimentary metagenomes.</title>
        <authorList>
            <person name="Kawai M."/>
            <person name="Futagami T."/>
            <person name="Toyoda A."/>
            <person name="Takaki Y."/>
            <person name="Nishi S."/>
            <person name="Hori S."/>
            <person name="Arai W."/>
            <person name="Tsubouchi T."/>
            <person name="Morono Y."/>
            <person name="Uchiyama I."/>
            <person name="Ito T."/>
            <person name="Fujiyama A."/>
            <person name="Inagaki F."/>
            <person name="Takami H."/>
        </authorList>
    </citation>
    <scope>NUCLEOTIDE SEQUENCE</scope>
    <source>
        <strain evidence="2">Expedition CK06-06</strain>
    </source>
</reference>
<proteinExistence type="predicted"/>
<dbReference type="Gene3D" id="1.20.1250.20">
    <property type="entry name" value="MFS general substrate transporter like domains"/>
    <property type="match status" value="1"/>
</dbReference>
<dbReference type="SUPFAM" id="SSF103473">
    <property type="entry name" value="MFS general substrate transporter"/>
    <property type="match status" value="1"/>
</dbReference>
<dbReference type="InterPro" id="IPR036259">
    <property type="entry name" value="MFS_trans_sf"/>
</dbReference>
<protein>
    <recommendedName>
        <fullName evidence="3">Major facilitator superfamily (MFS) profile domain-containing protein</fullName>
    </recommendedName>
</protein>
<comment type="caution">
    <text evidence="2">The sequence shown here is derived from an EMBL/GenBank/DDBJ whole genome shotgun (WGS) entry which is preliminary data.</text>
</comment>
<keyword evidence="1" id="KW-1133">Transmembrane helix</keyword>
<evidence type="ECO:0008006" key="3">
    <source>
        <dbReference type="Google" id="ProtNLM"/>
    </source>
</evidence>
<evidence type="ECO:0000256" key="1">
    <source>
        <dbReference type="SAM" id="Phobius"/>
    </source>
</evidence>
<keyword evidence="1" id="KW-0472">Membrane</keyword>
<keyword evidence="1" id="KW-0812">Transmembrane</keyword>
<gene>
    <name evidence="2" type="ORF">S03H2_01063</name>
</gene>
<accession>X1FEJ0</accession>
<feature type="transmembrane region" description="Helical" evidence="1">
    <location>
        <begin position="202"/>
        <end position="221"/>
    </location>
</feature>
<name>X1FEJ0_9ZZZZ</name>
<organism evidence="2">
    <name type="scientific">marine sediment metagenome</name>
    <dbReference type="NCBI Taxonomy" id="412755"/>
    <lineage>
        <taxon>unclassified sequences</taxon>
        <taxon>metagenomes</taxon>
        <taxon>ecological metagenomes</taxon>
    </lineage>
</organism>